<dbReference type="RefSeq" id="WP_058853558.1">
    <property type="nucleotide sequence ID" value="NZ_BMMH01000007.1"/>
</dbReference>
<reference evidence="1" key="1">
    <citation type="journal article" date="2014" name="Int. J. Syst. Evol. Microbiol.">
        <title>Complete genome sequence of Corynebacterium casei LMG S-19264T (=DSM 44701T), isolated from a smear-ripened cheese.</title>
        <authorList>
            <consortium name="US DOE Joint Genome Institute (JGI-PGF)"/>
            <person name="Walter F."/>
            <person name="Albersmeier A."/>
            <person name="Kalinowski J."/>
            <person name="Ruckert C."/>
        </authorList>
    </citation>
    <scope>NUCLEOTIDE SEQUENCE</scope>
    <source>
        <strain evidence="1">CGMCC 4.3508</strain>
    </source>
</reference>
<sequence>MIGSRDEHSPADCFADGETVVGPGLRPVDIMRAHARRHPLRHRLAIVAPNTVDAVRYAGGFIFDRMTAGWEVVAVLTEHDDVRPLEILGATVLDLTTAMASPVHDTWPESVLLAPDVFVSNEWVRKGAIDCLDNGLAELAVWGDDLPAELACRVWSAHHRLSSAAQAFKRCALGAAGVPEQARADIEVFHSGEVLLADLRGRQALVRAV</sequence>
<evidence type="ECO:0000313" key="2">
    <source>
        <dbReference type="Proteomes" id="UP000638263"/>
    </source>
</evidence>
<keyword evidence="2" id="KW-1185">Reference proteome</keyword>
<protein>
    <submittedName>
        <fullName evidence="1">Uncharacterized protein</fullName>
    </submittedName>
</protein>
<evidence type="ECO:0000313" key="1">
    <source>
        <dbReference type="EMBL" id="GGL18897.1"/>
    </source>
</evidence>
<reference evidence="1" key="2">
    <citation type="submission" date="2020-09" db="EMBL/GenBank/DDBJ databases">
        <authorList>
            <person name="Sun Q."/>
            <person name="Zhou Y."/>
        </authorList>
    </citation>
    <scope>NUCLEOTIDE SEQUENCE</scope>
    <source>
        <strain evidence="1">CGMCC 4.3508</strain>
    </source>
</reference>
<name>A0A917VU76_9NOCA</name>
<proteinExistence type="predicted"/>
<comment type="caution">
    <text evidence="1">The sequence shown here is derived from an EMBL/GenBank/DDBJ whole genome shotgun (WGS) entry which is preliminary data.</text>
</comment>
<accession>A0A917VU76</accession>
<organism evidence="1 2">
    <name type="scientific">Nocardia jinanensis</name>
    <dbReference type="NCBI Taxonomy" id="382504"/>
    <lineage>
        <taxon>Bacteria</taxon>
        <taxon>Bacillati</taxon>
        <taxon>Actinomycetota</taxon>
        <taxon>Actinomycetes</taxon>
        <taxon>Mycobacteriales</taxon>
        <taxon>Nocardiaceae</taxon>
        <taxon>Nocardia</taxon>
    </lineage>
</organism>
<gene>
    <name evidence="1" type="ORF">GCM10011588_36830</name>
</gene>
<dbReference type="EMBL" id="BMMH01000007">
    <property type="protein sequence ID" value="GGL18897.1"/>
    <property type="molecule type" value="Genomic_DNA"/>
</dbReference>
<dbReference type="AlphaFoldDB" id="A0A917VU76"/>
<dbReference type="Proteomes" id="UP000638263">
    <property type="component" value="Unassembled WGS sequence"/>
</dbReference>